<dbReference type="Proteomes" id="UP000282184">
    <property type="component" value="Unassembled WGS sequence"/>
</dbReference>
<keyword evidence="2" id="KW-1185">Reference proteome</keyword>
<gene>
    <name evidence="1" type="ORF">EJV47_20845</name>
</gene>
<sequence>MDESTAYELTFALPMLGGRRVSLQLLTGARWRDGLRTAAPTGQQLTDEDYRLTLYATPDGRCYGEVAHYEPVDLETDWDEGLNEEWHWVTADTSGYLFRTVEEAQAAWHHVRIRWHRDTAPLGYVRLTPAERTALLHGQTTTRLPEQYASHDGWESVQLPDGRVLLTNPHRRDKAHASLYNDHADYLRDKQDYEDFLAYVDQLDG</sequence>
<comment type="caution">
    <text evidence="1">The sequence shown here is derived from an EMBL/GenBank/DDBJ whole genome shotgun (WGS) entry which is preliminary data.</text>
</comment>
<reference evidence="1 2" key="1">
    <citation type="submission" date="2018-12" db="EMBL/GenBank/DDBJ databases">
        <title>Hymenobacter gummosus sp. nov., isolated from a spring.</title>
        <authorList>
            <person name="Nie L."/>
        </authorList>
    </citation>
    <scope>NUCLEOTIDE SEQUENCE [LARGE SCALE GENOMIC DNA]</scope>
    <source>
        <strain evidence="1 2">KCTC 52166</strain>
    </source>
</reference>
<accession>A0A431TXV3</accession>
<evidence type="ECO:0000313" key="1">
    <source>
        <dbReference type="EMBL" id="RTQ46822.1"/>
    </source>
</evidence>
<dbReference type="AlphaFoldDB" id="A0A431TXV3"/>
<protein>
    <submittedName>
        <fullName evidence="1">Uncharacterized protein</fullName>
    </submittedName>
</protein>
<dbReference type="RefSeq" id="WP_126695142.1">
    <property type="nucleotide sequence ID" value="NZ_RXOF01000014.1"/>
</dbReference>
<evidence type="ECO:0000313" key="2">
    <source>
        <dbReference type="Proteomes" id="UP000282184"/>
    </source>
</evidence>
<organism evidence="1 2">
    <name type="scientific">Hymenobacter gummosus</name>
    <dbReference type="NCBI Taxonomy" id="1776032"/>
    <lineage>
        <taxon>Bacteria</taxon>
        <taxon>Pseudomonadati</taxon>
        <taxon>Bacteroidota</taxon>
        <taxon>Cytophagia</taxon>
        <taxon>Cytophagales</taxon>
        <taxon>Hymenobacteraceae</taxon>
        <taxon>Hymenobacter</taxon>
    </lineage>
</organism>
<proteinExistence type="predicted"/>
<dbReference type="EMBL" id="RXOF01000014">
    <property type="protein sequence ID" value="RTQ46822.1"/>
    <property type="molecule type" value="Genomic_DNA"/>
</dbReference>
<name>A0A431TXV3_9BACT</name>